<sequence>MRCPEEVLATEACIQANPHTNPLAGSLYRFCCAMARTVTRAQGHPVLKLAACPPPSWSPLSEIRNPSSLDDDPLRQYHSDLAQKLRSSLPPTCNWLEEEDVRIVGGRPISSGGFADLWRGSFDNRQVAIKSYRRYLYFDLSHIFLRFSQEALVCGRLSHRNIVSFVRIYSTTKHPFSLVFNFVGHLDLREYLKTHPTARRLELLAGIARGLDHMHDLDIIHGSLKAGNVLVDLDGTARIAGLGSTLTLGHPTVWSEMSVGRSFRGSAPELIYPEEFGLSYPQNSKASDIHAFGVLAWEVFTGRAVFSNSLDVVAAHAMWKGARPPRPDHPEVSDRVWEMIKQCWERVPSKRTTIREVVCTLEAERKA</sequence>
<proteinExistence type="predicted"/>
<comment type="caution">
    <text evidence="1">The sequence shown here is derived from an EMBL/GenBank/DDBJ whole genome shotgun (WGS) entry which is preliminary data.</text>
</comment>
<dbReference type="EMBL" id="MU118128">
    <property type="protein sequence ID" value="KAF9644612.1"/>
    <property type="molecule type" value="Genomic_DNA"/>
</dbReference>
<protein>
    <submittedName>
        <fullName evidence="1">Kinase-like protein</fullName>
    </submittedName>
</protein>
<keyword evidence="2" id="KW-1185">Reference proteome</keyword>
<evidence type="ECO:0000313" key="1">
    <source>
        <dbReference type="EMBL" id="KAF9644612.1"/>
    </source>
</evidence>
<reference evidence="1" key="1">
    <citation type="submission" date="2019-10" db="EMBL/GenBank/DDBJ databases">
        <authorList>
            <consortium name="DOE Joint Genome Institute"/>
            <person name="Kuo A."/>
            <person name="Miyauchi S."/>
            <person name="Kiss E."/>
            <person name="Drula E."/>
            <person name="Kohler A."/>
            <person name="Sanchez-Garcia M."/>
            <person name="Andreopoulos B."/>
            <person name="Barry K.W."/>
            <person name="Bonito G."/>
            <person name="Buee M."/>
            <person name="Carver A."/>
            <person name="Chen C."/>
            <person name="Cichocki N."/>
            <person name="Clum A."/>
            <person name="Culley D."/>
            <person name="Crous P.W."/>
            <person name="Fauchery L."/>
            <person name="Girlanda M."/>
            <person name="Hayes R."/>
            <person name="Keri Z."/>
            <person name="Labutti K."/>
            <person name="Lipzen A."/>
            <person name="Lombard V."/>
            <person name="Magnuson J."/>
            <person name="Maillard F."/>
            <person name="Morin E."/>
            <person name="Murat C."/>
            <person name="Nolan M."/>
            <person name="Ohm R."/>
            <person name="Pangilinan J."/>
            <person name="Pereira M."/>
            <person name="Perotto S."/>
            <person name="Peter M."/>
            <person name="Riley R."/>
            <person name="Sitrit Y."/>
            <person name="Stielow B."/>
            <person name="Szollosi G."/>
            <person name="Zifcakova L."/>
            <person name="Stursova M."/>
            <person name="Spatafora J.W."/>
            <person name="Tedersoo L."/>
            <person name="Vaario L.-M."/>
            <person name="Yamada A."/>
            <person name="Yan M."/>
            <person name="Wang P."/>
            <person name="Xu J."/>
            <person name="Bruns T."/>
            <person name="Baldrian P."/>
            <person name="Vilgalys R."/>
            <person name="Henrissat B."/>
            <person name="Grigoriev I.V."/>
            <person name="Hibbett D."/>
            <person name="Nagy L.G."/>
            <person name="Martin F.M."/>
        </authorList>
    </citation>
    <scope>NUCLEOTIDE SEQUENCE</scope>
    <source>
        <strain evidence="1">P2</strain>
    </source>
</reference>
<name>A0ACB6Z521_THEGA</name>
<accession>A0ACB6Z521</accession>
<evidence type="ECO:0000313" key="2">
    <source>
        <dbReference type="Proteomes" id="UP000886501"/>
    </source>
</evidence>
<reference evidence="1" key="2">
    <citation type="journal article" date="2020" name="Nat. Commun.">
        <title>Large-scale genome sequencing of mycorrhizal fungi provides insights into the early evolution of symbiotic traits.</title>
        <authorList>
            <person name="Miyauchi S."/>
            <person name="Kiss E."/>
            <person name="Kuo A."/>
            <person name="Drula E."/>
            <person name="Kohler A."/>
            <person name="Sanchez-Garcia M."/>
            <person name="Morin E."/>
            <person name="Andreopoulos B."/>
            <person name="Barry K.W."/>
            <person name="Bonito G."/>
            <person name="Buee M."/>
            <person name="Carver A."/>
            <person name="Chen C."/>
            <person name="Cichocki N."/>
            <person name="Clum A."/>
            <person name="Culley D."/>
            <person name="Crous P.W."/>
            <person name="Fauchery L."/>
            <person name="Girlanda M."/>
            <person name="Hayes R.D."/>
            <person name="Keri Z."/>
            <person name="LaButti K."/>
            <person name="Lipzen A."/>
            <person name="Lombard V."/>
            <person name="Magnuson J."/>
            <person name="Maillard F."/>
            <person name="Murat C."/>
            <person name="Nolan M."/>
            <person name="Ohm R.A."/>
            <person name="Pangilinan J."/>
            <person name="Pereira M.F."/>
            <person name="Perotto S."/>
            <person name="Peter M."/>
            <person name="Pfister S."/>
            <person name="Riley R."/>
            <person name="Sitrit Y."/>
            <person name="Stielow J.B."/>
            <person name="Szollosi G."/>
            <person name="Zifcakova L."/>
            <person name="Stursova M."/>
            <person name="Spatafora J.W."/>
            <person name="Tedersoo L."/>
            <person name="Vaario L.M."/>
            <person name="Yamada A."/>
            <person name="Yan M."/>
            <person name="Wang P."/>
            <person name="Xu J."/>
            <person name="Bruns T."/>
            <person name="Baldrian P."/>
            <person name="Vilgalys R."/>
            <person name="Dunand C."/>
            <person name="Henrissat B."/>
            <person name="Grigoriev I.V."/>
            <person name="Hibbett D."/>
            <person name="Nagy L.G."/>
            <person name="Martin F.M."/>
        </authorList>
    </citation>
    <scope>NUCLEOTIDE SEQUENCE</scope>
    <source>
        <strain evidence="1">P2</strain>
    </source>
</reference>
<dbReference type="Proteomes" id="UP000886501">
    <property type="component" value="Unassembled WGS sequence"/>
</dbReference>
<organism evidence="1 2">
    <name type="scientific">Thelephora ganbajun</name>
    <name type="common">Ganba fungus</name>
    <dbReference type="NCBI Taxonomy" id="370292"/>
    <lineage>
        <taxon>Eukaryota</taxon>
        <taxon>Fungi</taxon>
        <taxon>Dikarya</taxon>
        <taxon>Basidiomycota</taxon>
        <taxon>Agaricomycotina</taxon>
        <taxon>Agaricomycetes</taxon>
        <taxon>Thelephorales</taxon>
        <taxon>Thelephoraceae</taxon>
        <taxon>Thelephora</taxon>
    </lineage>
</organism>
<gene>
    <name evidence="1" type="ORF">BDM02DRAFT_890544</name>
</gene>